<feature type="signal peptide" evidence="1">
    <location>
        <begin position="1"/>
        <end position="22"/>
    </location>
</feature>
<protein>
    <submittedName>
        <fullName evidence="2">Putative lipoprotein</fullName>
    </submittedName>
</protein>
<name>L7VZP6_9BACT</name>
<organism evidence="2">
    <name type="scientific">uncultured bacterium A1Q1_fos_1870</name>
    <dbReference type="NCBI Taxonomy" id="1256554"/>
    <lineage>
        <taxon>Bacteria</taxon>
        <taxon>environmental samples</taxon>
    </lineage>
</organism>
<dbReference type="EMBL" id="JX649906">
    <property type="protein sequence ID" value="AGC72583.1"/>
    <property type="molecule type" value="Genomic_DNA"/>
</dbReference>
<sequence length="333" mass="35106">MKFSSQALGLLFLGSLAVTGCAAEPLDAELDTVASPLTLNDVDVPPECQGILGYVNSASYAALDAYLPNTVANAIVVRRASSPFVSLLDLSSVSGIAQARIAQITAAARAENWIGPSCAGVYEELGVSTDDVSAILSYVNSASLSALTPVMRFEASTVAPIIIAARPITSMQQLVDLYGVGLETFRSIRDAAIVTPFDLLVNSVNAVHRDASLSTAFDLYGETAYMPGQPTGLTCFGPCTSWVTQLGGTWVPTPASGTEVLQQVTYTVNYANRYGGVTGIAAGLADLSTQVNGQTFYGCYFSFAPDPWSGVNRSAFVNTKTGYRVLTETRWSE</sequence>
<evidence type="ECO:0000256" key="1">
    <source>
        <dbReference type="SAM" id="SignalP"/>
    </source>
</evidence>
<dbReference type="PROSITE" id="PS51257">
    <property type="entry name" value="PROKAR_LIPOPROTEIN"/>
    <property type="match status" value="1"/>
</dbReference>
<evidence type="ECO:0000313" key="2">
    <source>
        <dbReference type="EMBL" id="AGC72583.1"/>
    </source>
</evidence>
<keyword evidence="1" id="KW-0732">Signal</keyword>
<dbReference type="AlphaFoldDB" id="L7VZP6"/>
<accession>L7VZP6</accession>
<keyword evidence="2" id="KW-0449">Lipoprotein</keyword>
<proteinExistence type="predicted"/>
<feature type="chain" id="PRO_5003984935" evidence="1">
    <location>
        <begin position="23"/>
        <end position="333"/>
    </location>
</feature>
<reference evidence="2" key="1">
    <citation type="submission" date="2012-09" db="EMBL/GenBank/DDBJ databases">
        <title>Metagenomic Characterization of a Microbial Community in Wastewater Detects High Levels of Antibiotic Resistance.</title>
        <authorList>
            <person name="Abrams M."/>
            <person name="Caldwell A."/>
            <person name="Vandaei E."/>
            <person name="Lee W."/>
            <person name="Perrott J."/>
            <person name="Khan S.Y."/>
            <person name="Ta J."/>
            <person name="Romero D."/>
            <person name="Nguyen V."/>
            <person name="Pourmand N."/>
            <person name="Ouverney C.C."/>
        </authorList>
    </citation>
    <scope>NUCLEOTIDE SEQUENCE</scope>
</reference>